<evidence type="ECO:0000313" key="4">
    <source>
        <dbReference type="Proteomes" id="UP000000483"/>
    </source>
</evidence>
<dbReference type="RefSeq" id="WP_013705449.1">
    <property type="nucleotide sequence ID" value="NC_015388.1"/>
</dbReference>
<sequence length="417" mass="48608">MSQFTSPDLDAWQCYLIVALLGLVIAVVRIVRLNDGKELPGRWVYVQTWLLLFVYVFMPLLLFAILDWTGVINDTSLLAAVVVALSYDRILAGGMEGVKAPVFILFWWQSIKNWSNEVSQHLQEREDYREERFKDRLQYQVSRDDEKFVKLKGLALTCNNKIIDQNNLNNNLNNIQIAGYNTITSQELQVREILERILDPKAFKYNLRKYGIIDWYDVRYFWEQPRVKTVFLFLTVIAIIPFLSFPVSSYLQRPEVQDRYYAWRLRKADTTELDLHRAREYFLAVVGEQKEARLSRLAEVMIHPQLSENRREVVMQLLLAQRNTAPGSQTSLADVLIPLLRTQSAMVRTQVHQTLLKLAQDRKVTIKDKDLKTWQPDGKETGLEVEKRLEQWQGVFSPLPQQTPASSGRMTGKKSRR</sequence>
<dbReference type="HOGENOM" id="CLU_645341_0_0_7"/>
<feature type="region of interest" description="Disordered" evidence="1">
    <location>
        <begin position="394"/>
        <end position="417"/>
    </location>
</feature>
<organism evidence="3 4">
    <name type="scientific">Desulfobacca acetoxidans (strain ATCC 700848 / DSM 11109 / ASRB2)</name>
    <dbReference type="NCBI Taxonomy" id="880072"/>
    <lineage>
        <taxon>Bacteria</taxon>
        <taxon>Pseudomonadati</taxon>
        <taxon>Thermodesulfobacteriota</taxon>
        <taxon>Desulfobaccia</taxon>
        <taxon>Desulfobaccales</taxon>
        <taxon>Desulfobaccaceae</taxon>
        <taxon>Desulfobacca</taxon>
    </lineage>
</organism>
<keyword evidence="4" id="KW-1185">Reference proteome</keyword>
<gene>
    <name evidence="3" type="ordered locus">Desac_0449</name>
</gene>
<keyword evidence="2" id="KW-0472">Membrane</keyword>
<keyword evidence="2" id="KW-0812">Transmembrane</keyword>
<evidence type="ECO:0000256" key="2">
    <source>
        <dbReference type="SAM" id="Phobius"/>
    </source>
</evidence>
<evidence type="ECO:0000256" key="1">
    <source>
        <dbReference type="SAM" id="MobiDB-lite"/>
    </source>
</evidence>
<dbReference type="eggNOG" id="ENOG502ZPGB">
    <property type="taxonomic scope" value="Bacteria"/>
</dbReference>
<protein>
    <submittedName>
        <fullName evidence="3">Uncharacterized protein</fullName>
    </submittedName>
</protein>
<dbReference type="KEGG" id="dao:Desac_0449"/>
<keyword evidence="2" id="KW-1133">Transmembrane helix</keyword>
<feature type="transmembrane region" description="Helical" evidence="2">
    <location>
        <begin position="43"/>
        <end position="65"/>
    </location>
</feature>
<accession>F2NEZ6</accession>
<feature type="transmembrane region" description="Helical" evidence="2">
    <location>
        <begin position="12"/>
        <end position="31"/>
    </location>
</feature>
<name>F2NEZ6_DESAR</name>
<proteinExistence type="predicted"/>
<feature type="transmembrane region" description="Helical" evidence="2">
    <location>
        <begin position="229"/>
        <end position="251"/>
    </location>
</feature>
<reference evidence="3 4" key="1">
    <citation type="journal article" date="2011" name="Stand. Genomic Sci.">
        <title>Complete genome sequence of the acetate-degrading sulfate reducer Desulfobacca acetoxidans type strain (ASRB2).</title>
        <authorList>
            <person name="Goker M."/>
            <person name="Teshima H."/>
            <person name="Lapidus A."/>
            <person name="Nolan M."/>
            <person name="Lucas S."/>
            <person name="Hammon N."/>
            <person name="Deshpande S."/>
            <person name="Cheng J.F."/>
            <person name="Tapia R."/>
            <person name="Han C."/>
            <person name="Goodwin L."/>
            <person name="Pitluck S."/>
            <person name="Huntemann M."/>
            <person name="Liolios K."/>
            <person name="Ivanova N."/>
            <person name="Pagani I."/>
            <person name="Mavromatis K."/>
            <person name="Ovchinikova G."/>
            <person name="Pati A."/>
            <person name="Chen A."/>
            <person name="Palaniappan K."/>
            <person name="Land M."/>
            <person name="Hauser L."/>
            <person name="Brambilla E.M."/>
            <person name="Rohde M."/>
            <person name="Spring S."/>
            <person name="Detter J.C."/>
            <person name="Woyke T."/>
            <person name="Bristow J."/>
            <person name="Eisen J.A."/>
            <person name="Markowitz V."/>
            <person name="Hugenholtz P."/>
            <person name="Kyrpides N.C."/>
            <person name="Klenk H.P."/>
        </authorList>
    </citation>
    <scope>NUCLEOTIDE SEQUENCE [LARGE SCALE GENOMIC DNA]</scope>
    <source>
        <strain evidence="4">ATCC 700848 / DSM 11109 / ASRB2</strain>
    </source>
</reference>
<dbReference type="Proteomes" id="UP000000483">
    <property type="component" value="Chromosome"/>
</dbReference>
<dbReference type="AlphaFoldDB" id="F2NEZ6"/>
<feature type="compositionally biased region" description="Polar residues" evidence="1">
    <location>
        <begin position="399"/>
        <end position="409"/>
    </location>
</feature>
<reference evidence="4" key="2">
    <citation type="submission" date="2011-03" db="EMBL/GenBank/DDBJ databases">
        <title>The complete genome of Desulfobacca acetoxidans DSM 11109.</title>
        <authorList>
            <consortium name="US DOE Joint Genome Institute (JGI-PGF)"/>
            <person name="Lucas S."/>
            <person name="Copeland A."/>
            <person name="Lapidus A."/>
            <person name="Bruce D."/>
            <person name="Goodwin L."/>
            <person name="Pitluck S."/>
            <person name="Peters L."/>
            <person name="Kyrpides N."/>
            <person name="Mavromatis K."/>
            <person name="Ivanova N."/>
            <person name="Ovchinnikova G."/>
            <person name="Teshima H."/>
            <person name="Detter J.C."/>
            <person name="Han C."/>
            <person name="Land M."/>
            <person name="Hauser L."/>
            <person name="Markowitz V."/>
            <person name="Cheng J.-F."/>
            <person name="Hugenholtz P."/>
            <person name="Woyke T."/>
            <person name="Wu D."/>
            <person name="Spring S."/>
            <person name="Schueler E."/>
            <person name="Brambilla E."/>
            <person name="Klenk H.-P."/>
            <person name="Eisen J.A."/>
        </authorList>
    </citation>
    <scope>NUCLEOTIDE SEQUENCE [LARGE SCALE GENOMIC DNA]</scope>
    <source>
        <strain evidence="4">ATCC 700848 / DSM 11109 / ASRB2</strain>
    </source>
</reference>
<dbReference type="EMBL" id="CP002629">
    <property type="protein sequence ID" value="AEB08336.1"/>
    <property type="molecule type" value="Genomic_DNA"/>
</dbReference>
<evidence type="ECO:0000313" key="3">
    <source>
        <dbReference type="EMBL" id="AEB08336.1"/>
    </source>
</evidence>